<name>A0A2P5HJ70_DIAHE</name>
<keyword evidence="4" id="KW-1185">Reference proteome</keyword>
<protein>
    <recommendedName>
        <fullName evidence="2">2EXR domain-containing protein</fullName>
    </recommendedName>
</protein>
<evidence type="ECO:0000313" key="3">
    <source>
        <dbReference type="EMBL" id="POS70261.1"/>
    </source>
</evidence>
<gene>
    <name evidence="3" type="ORF">DHEL01_v211344</name>
</gene>
<sequence>MSFLSFLSSLLPSGFVANNNTEPDGVDAMDPSDGFPAFPRLPAELRHMIIKEALYDHEQEIHRVVLFDPVTRGISPTKELATMASPLLFVNAEARSLALKVYCKIDVFGIRAPEDDEFGDESEWYIVPWLREYLFYSQFIAQQIHGVGDEIKENKGCLYINPERDTFVTGITPRQVAHTTVFRSLPAETNPPWKIPRDFITDELQEDTLAKITTIRELEWDLDDRCMSCGSCFHCGRKHRVCCTENFFDDDDGRGAEWRPLFRASVFTGVKSFGFYLMVSPDDMQQFLSDMVRMGGKACLEEEWSKRYLEFDLARLGQ</sequence>
<accession>A0A2P5HJ70</accession>
<organism evidence="3 4">
    <name type="scientific">Diaporthe helianthi</name>
    <dbReference type="NCBI Taxonomy" id="158607"/>
    <lineage>
        <taxon>Eukaryota</taxon>
        <taxon>Fungi</taxon>
        <taxon>Dikarya</taxon>
        <taxon>Ascomycota</taxon>
        <taxon>Pezizomycotina</taxon>
        <taxon>Sordariomycetes</taxon>
        <taxon>Sordariomycetidae</taxon>
        <taxon>Diaporthales</taxon>
        <taxon>Diaporthaceae</taxon>
        <taxon>Diaporthe</taxon>
    </lineage>
</organism>
<dbReference type="InterPro" id="IPR045518">
    <property type="entry name" value="2EXR"/>
</dbReference>
<dbReference type="EMBL" id="MAVT02001713">
    <property type="protein sequence ID" value="POS70261.1"/>
    <property type="molecule type" value="Genomic_DNA"/>
</dbReference>
<evidence type="ECO:0000259" key="2">
    <source>
        <dbReference type="Pfam" id="PF20150"/>
    </source>
</evidence>
<feature type="chain" id="PRO_5015170055" description="2EXR domain-containing protein" evidence="1">
    <location>
        <begin position="18"/>
        <end position="318"/>
    </location>
</feature>
<feature type="domain" description="2EXR" evidence="2">
    <location>
        <begin position="35"/>
        <end position="167"/>
    </location>
</feature>
<comment type="caution">
    <text evidence="3">The sequence shown here is derived from an EMBL/GenBank/DDBJ whole genome shotgun (WGS) entry which is preliminary data.</text>
</comment>
<feature type="signal peptide" evidence="1">
    <location>
        <begin position="1"/>
        <end position="17"/>
    </location>
</feature>
<evidence type="ECO:0000313" key="4">
    <source>
        <dbReference type="Proteomes" id="UP000094444"/>
    </source>
</evidence>
<reference evidence="3" key="1">
    <citation type="submission" date="2017-09" db="EMBL/GenBank/DDBJ databases">
        <title>Polyketide synthases of a Diaporthe helianthi virulent isolate.</title>
        <authorList>
            <person name="Baroncelli R."/>
        </authorList>
    </citation>
    <scope>NUCLEOTIDE SEQUENCE [LARGE SCALE GENOMIC DNA]</scope>
    <source>
        <strain evidence="3">7/96</strain>
    </source>
</reference>
<proteinExistence type="predicted"/>
<evidence type="ECO:0000256" key="1">
    <source>
        <dbReference type="SAM" id="SignalP"/>
    </source>
</evidence>
<dbReference type="AlphaFoldDB" id="A0A2P5HJ70"/>
<dbReference type="Pfam" id="PF20150">
    <property type="entry name" value="2EXR"/>
    <property type="match status" value="1"/>
</dbReference>
<dbReference type="OrthoDB" id="4707605at2759"/>
<keyword evidence="1" id="KW-0732">Signal</keyword>
<dbReference type="Proteomes" id="UP000094444">
    <property type="component" value="Unassembled WGS sequence"/>
</dbReference>
<dbReference type="InParanoid" id="A0A2P5HJ70"/>